<organism evidence="1 2">
    <name type="scientific">Handelsmanbacteria sp. (strain RIFCSPLOWO2_12_FULL_64_10)</name>
    <dbReference type="NCBI Taxonomy" id="1817868"/>
    <lineage>
        <taxon>Bacteria</taxon>
        <taxon>Candidatus Handelsmaniibacteriota</taxon>
    </lineage>
</organism>
<dbReference type="AlphaFoldDB" id="A0A1F6CX98"/>
<accession>A0A1F6CX98</accession>
<gene>
    <name evidence="1" type="ORF">A3F84_01295</name>
</gene>
<dbReference type="EMBL" id="MFKF01000117">
    <property type="protein sequence ID" value="OGG53794.1"/>
    <property type="molecule type" value="Genomic_DNA"/>
</dbReference>
<dbReference type="Proteomes" id="UP000178606">
    <property type="component" value="Unassembled WGS sequence"/>
</dbReference>
<dbReference type="SUPFAM" id="SSF54427">
    <property type="entry name" value="NTF2-like"/>
    <property type="match status" value="1"/>
</dbReference>
<dbReference type="GO" id="GO:0030638">
    <property type="term" value="P:polyketide metabolic process"/>
    <property type="evidence" value="ECO:0007669"/>
    <property type="project" value="InterPro"/>
</dbReference>
<sequence length="161" mass="17753">MVTQKRTSKAPPTFIRDIEANKALVRRFLQDLDGLGARQALENNTTPDVIVHFPRGLSPEPLQRAAYEAAAGMFRAAFPDLRHPAEDISAEGDRVWLRGTNQGTHRGEFQGIAPTGNPVTFSVMSEYRVQNGKIAEMWVEADMIGLMQQLGVQLLPPRSGA</sequence>
<dbReference type="Gene3D" id="3.10.450.50">
    <property type="match status" value="1"/>
</dbReference>
<proteinExistence type="predicted"/>
<dbReference type="PANTHER" id="PTHR38436">
    <property type="entry name" value="POLYKETIDE CYCLASE SNOAL-LIKE DOMAIN"/>
    <property type="match status" value="1"/>
</dbReference>
<evidence type="ECO:0000313" key="2">
    <source>
        <dbReference type="Proteomes" id="UP000178606"/>
    </source>
</evidence>
<protein>
    <recommendedName>
        <fullName evidence="3">Ester cyclase</fullName>
    </recommendedName>
</protein>
<dbReference type="PANTHER" id="PTHR38436:SF1">
    <property type="entry name" value="ESTER CYCLASE"/>
    <property type="match status" value="1"/>
</dbReference>
<dbReference type="InterPro" id="IPR032710">
    <property type="entry name" value="NTF2-like_dom_sf"/>
</dbReference>
<dbReference type="InterPro" id="IPR009959">
    <property type="entry name" value="Cyclase_SnoaL-like"/>
</dbReference>
<evidence type="ECO:0008006" key="3">
    <source>
        <dbReference type="Google" id="ProtNLM"/>
    </source>
</evidence>
<reference evidence="1 2" key="1">
    <citation type="journal article" date="2016" name="Nat. Commun.">
        <title>Thousands of microbial genomes shed light on interconnected biogeochemical processes in an aquifer system.</title>
        <authorList>
            <person name="Anantharaman K."/>
            <person name="Brown C.T."/>
            <person name="Hug L.A."/>
            <person name="Sharon I."/>
            <person name="Castelle C.J."/>
            <person name="Probst A.J."/>
            <person name="Thomas B.C."/>
            <person name="Singh A."/>
            <person name="Wilkins M.J."/>
            <person name="Karaoz U."/>
            <person name="Brodie E.L."/>
            <person name="Williams K.H."/>
            <person name="Hubbard S.S."/>
            <person name="Banfield J.F."/>
        </authorList>
    </citation>
    <scope>NUCLEOTIDE SEQUENCE [LARGE SCALE GENOMIC DNA]</scope>
    <source>
        <strain evidence="2">RIFCSPLOWO2_12_FULL_64_10</strain>
    </source>
</reference>
<comment type="caution">
    <text evidence="1">The sequence shown here is derived from an EMBL/GenBank/DDBJ whole genome shotgun (WGS) entry which is preliminary data.</text>
</comment>
<evidence type="ECO:0000313" key="1">
    <source>
        <dbReference type="EMBL" id="OGG53794.1"/>
    </source>
</evidence>
<name>A0A1F6CX98_HANXR</name>
<dbReference type="Pfam" id="PF07366">
    <property type="entry name" value="SnoaL"/>
    <property type="match status" value="1"/>
</dbReference>